<sequence>MMANNQALDVKLDKLLLEVGGLRNMLKDKESAIVKPNETIQRDENDENDGGEDDRNNGEEVEGGIKDSR</sequence>
<feature type="region of interest" description="Disordered" evidence="1">
    <location>
        <begin position="33"/>
        <end position="69"/>
    </location>
</feature>
<proteinExistence type="predicted"/>
<accession>A0A5D3BRM7</accession>
<evidence type="ECO:0000256" key="1">
    <source>
        <dbReference type="SAM" id="MobiDB-lite"/>
    </source>
</evidence>
<reference evidence="2 3" key="1">
    <citation type="submission" date="2019-08" db="EMBL/GenBank/DDBJ databases">
        <title>Draft genome sequences of two oriental melons (Cucumis melo L. var makuwa).</title>
        <authorList>
            <person name="Kwon S.-Y."/>
        </authorList>
    </citation>
    <scope>NUCLEOTIDE SEQUENCE [LARGE SCALE GENOMIC DNA]</scope>
    <source>
        <strain evidence="3">cv. Chang Bougi</strain>
        <tissue evidence="2">Leaf</tissue>
    </source>
</reference>
<name>A0A5D3BRM7_CUCMM</name>
<evidence type="ECO:0000313" key="3">
    <source>
        <dbReference type="Proteomes" id="UP000321947"/>
    </source>
</evidence>
<evidence type="ECO:0000313" key="2">
    <source>
        <dbReference type="EMBL" id="TYK01750.1"/>
    </source>
</evidence>
<dbReference type="Proteomes" id="UP000321947">
    <property type="component" value="Unassembled WGS sequence"/>
</dbReference>
<gene>
    <name evidence="2" type="ORF">E5676_scaffold775G00800</name>
</gene>
<protein>
    <submittedName>
        <fullName evidence="2">Uncharacterized protein</fullName>
    </submittedName>
</protein>
<dbReference type="AlphaFoldDB" id="A0A5D3BRM7"/>
<dbReference type="EMBL" id="SSTD01016048">
    <property type="protein sequence ID" value="TYK01750.1"/>
    <property type="molecule type" value="Genomic_DNA"/>
</dbReference>
<feature type="compositionally biased region" description="Basic and acidic residues" evidence="1">
    <location>
        <begin position="53"/>
        <end position="69"/>
    </location>
</feature>
<organism evidence="2 3">
    <name type="scientific">Cucumis melo var. makuwa</name>
    <name type="common">Oriental melon</name>
    <dbReference type="NCBI Taxonomy" id="1194695"/>
    <lineage>
        <taxon>Eukaryota</taxon>
        <taxon>Viridiplantae</taxon>
        <taxon>Streptophyta</taxon>
        <taxon>Embryophyta</taxon>
        <taxon>Tracheophyta</taxon>
        <taxon>Spermatophyta</taxon>
        <taxon>Magnoliopsida</taxon>
        <taxon>eudicotyledons</taxon>
        <taxon>Gunneridae</taxon>
        <taxon>Pentapetalae</taxon>
        <taxon>rosids</taxon>
        <taxon>fabids</taxon>
        <taxon>Cucurbitales</taxon>
        <taxon>Cucurbitaceae</taxon>
        <taxon>Benincaseae</taxon>
        <taxon>Cucumis</taxon>
    </lineage>
</organism>
<comment type="caution">
    <text evidence="2">The sequence shown here is derived from an EMBL/GenBank/DDBJ whole genome shotgun (WGS) entry which is preliminary data.</text>
</comment>